<dbReference type="EMBL" id="JAPEUV010000015">
    <property type="protein sequence ID" value="KAJ4340645.1"/>
    <property type="molecule type" value="Genomic_DNA"/>
</dbReference>
<organism evidence="3 4">
    <name type="scientific">Didymella glomerata</name>
    <dbReference type="NCBI Taxonomy" id="749621"/>
    <lineage>
        <taxon>Eukaryota</taxon>
        <taxon>Fungi</taxon>
        <taxon>Dikarya</taxon>
        <taxon>Ascomycota</taxon>
        <taxon>Pezizomycotina</taxon>
        <taxon>Dothideomycetes</taxon>
        <taxon>Pleosporomycetidae</taxon>
        <taxon>Pleosporales</taxon>
        <taxon>Pleosporineae</taxon>
        <taxon>Didymellaceae</taxon>
        <taxon>Didymella</taxon>
    </lineage>
</organism>
<keyword evidence="4" id="KW-1185">Reference proteome</keyword>
<dbReference type="PANTHER" id="PTHR13360:SF1">
    <property type="entry name" value="ACTIVATING SIGNAL COINTEGRATOR 1 COMPLEX SUBUNIT 1"/>
    <property type="match status" value="1"/>
</dbReference>
<reference evidence="3" key="1">
    <citation type="submission" date="2022-10" db="EMBL/GenBank/DDBJ databases">
        <title>Tapping the CABI collections for fungal endophytes: first genome assemblies for Collariella, Neodidymelliopsis, Ascochyta clinopodiicola, Didymella pomorum, Didymosphaeria variabile, Neocosmospora piperis and Neocucurbitaria cava.</title>
        <authorList>
            <person name="Hill R."/>
        </authorList>
    </citation>
    <scope>NUCLEOTIDE SEQUENCE</scope>
    <source>
        <strain evidence="3">IMI 360193</strain>
    </source>
</reference>
<dbReference type="OrthoDB" id="277832at2759"/>
<evidence type="ECO:0000313" key="4">
    <source>
        <dbReference type="Proteomes" id="UP001140562"/>
    </source>
</evidence>
<dbReference type="Proteomes" id="UP001140562">
    <property type="component" value="Unassembled WGS sequence"/>
</dbReference>
<dbReference type="PANTHER" id="PTHR13360">
    <property type="entry name" value="ACTIVATING SIGNAL COINTEGRATOR 1 COMPLEX SUBUNIT 1"/>
    <property type="match status" value="1"/>
</dbReference>
<name>A0A9W8X5B6_9PLEO</name>
<dbReference type="InterPro" id="IPR009210">
    <property type="entry name" value="ASCC1"/>
</dbReference>
<evidence type="ECO:0000256" key="1">
    <source>
        <dbReference type="SAM" id="MobiDB-lite"/>
    </source>
</evidence>
<feature type="compositionally biased region" description="Basic and acidic residues" evidence="1">
    <location>
        <begin position="7"/>
        <end position="18"/>
    </location>
</feature>
<feature type="region of interest" description="Disordered" evidence="1">
    <location>
        <begin position="251"/>
        <end position="304"/>
    </location>
</feature>
<dbReference type="Pfam" id="PF10469">
    <property type="entry name" value="AKAP7_NLS"/>
    <property type="match status" value="1"/>
</dbReference>
<protein>
    <recommendedName>
        <fullName evidence="2">A-kinase anchor protein 7-like phosphoesterase domain-containing protein</fullName>
    </recommendedName>
</protein>
<accession>A0A9W8X5B6</accession>
<dbReference type="AlphaFoldDB" id="A0A9W8X5B6"/>
<feature type="compositionally biased region" description="Basic and acidic residues" evidence="1">
    <location>
        <begin position="274"/>
        <end position="303"/>
    </location>
</feature>
<dbReference type="GO" id="GO:0005634">
    <property type="term" value="C:nucleus"/>
    <property type="evidence" value="ECO:0007669"/>
    <property type="project" value="TreeGrafter"/>
</dbReference>
<feature type="compositionally biased region" description="Low complexity" evidence="1">
    <location>
        <begin position="28"/>
        <end position="37"/>
    </location>
</feature>
<dbReference type="GO" id="GO:0006355">
    <property type="term" value="P:regulation of DNA-templated transcription"/>
    <property type="evidence" value="ECO:0007669"/>
    <property type="project" value="TreeGrafter"/>
</dbReference>
<dbReference type="GO" id="GO:0006307">
    <property type="term" value="P:DNA alkylation repair"/>
    <property type="evidence" value="ECO:0007669"/>
    <property type="project" value="InterPro"/>
</dbReference>
<proteinExistence type="predicted"/>
<gene>
    <name evidence="3" type="ORF">N0V87_002306</name>
</gene>
<sequence length="369" mass="40384">MGKRKTKGEYNDFTEDTRYTNNTNDVRTTLQSSSTLSRNISPPASTNRTITHNKPKAKKPPLTHFLCLPLVTSTNHPRLSQALSEFRSDVEKVTPVPAQAVRPVSTLHLTLGVMSLSSSQLSDAAKHLQDLDIGRILRGITTQMIAEVGIDTPTVSEGFGSVENPPTLTGLENPALQADPDVLSIELKGVLPMQRARQTSVLYAEPVDKTGRLLRFGESLRGSFEERGWVVRDERPLRLHATVLNTIYAKSKGGGRSKAGAPRTAGTGATSTETTERDGEAGGFEEQDRHGTDGEDGKLEHGKGLASESKSWMRFDASNLIEAYKDFVWAEDVRIDRVHICKMGAQKIVDEGTGAIIDEQYEVIAEKTM</sequence>
<feature type="domain" description="A-kinase anchor protein 7-like phosphoesterase" evidence="2">
    <location>
        <begin position="63"/>
        <end position="347"/>
    </location>
</feature>
<dbReference type="Gene3D" id="3.90.1140.10">
    <property type="entry name" value="Cyclic phosphodiesterase"/>
    <property type="match status" value="1"/>
</dbReference>
<feature type="region of interest" description="Disordered" evidence="1">
    <location>
        <begin position="1"/>
        <end position="58"/>
    </location>
</feature>
<comment type="caution">
    <text evidence="3">The sequence shown here is derived from an EMBL/GenBank/DDBJ whole genome shotgun (WGS) entry which is preliminary data.</text>
</comment>
<dbReference type="InterPro" id="IPR019510">
    <property type="entry name" value="AKAP7-like_phosphoesterase"/>
</dbReference>
<feature type="compositionally biased region" description="Low complexity" evidence="1">
    <location>
        <begin position="258"/>
        <end position="273"/>
    </location>
</feature>
<evidence type="ECO:0000313" key="3">
    <source>
        <dbReference type="EMBL" id="KAJ4340645.1"/>
    </source>
</evidence>
<feature type="compositionally biased region" description="Polar residues" evidence="1">
    <location>
        <begin position="38"/>
        <end position="50"/>
    </location>
</feature>
<evidence type="ECO:0000259" key="2">
    <source>
        <dbReference type="Pfam" id="PF10469"/>
    </source>
</evidence>